<proteinExistence type="predicted"/>
<dbReference type="EMBL" id="LKCW01000013">
    <property type="protein sequence ID" value="KPM44894.1"/>
    <property type="molecule type" value="Genomic_DNA"/>
</dbReference>
<evidence type="ECO:0000313" key="1">
    <source>
        <dbReference type="EMBL" id="KPM44894.1"/>
    </source>
</evidence>
<name>A0A0P7BU40_9HYPO</name>
<organism evidence="1 2">
    <name type="scientific">Neonectria ditissima</name>
    <dbReference type="NCBI Taxonomy" id="78410"/>
    <lineage>
        <taxon>Eukaryota</taxon>
        <taxon>Fungi</taxon>
        <taxon>Dikarya</taxon>
        <taxon>Ascomycota</taxon>
        <taxon>Pezizomycotina</taxon>
        <taxon>Sordariomycetes</taxon>
        <taxon>Hypocreomycetidae</taxon>
        <taxon>Hypocreales</taxon>
        <taxon>Nectriaceae</taxon>
        <taxon>Neonectria</taxon>
    </lineage>
</organism>
<protein>
    <submittedName>
        <fullName evidence="1">Uncharacterized protein</fullName>
    </submittedName>
</protein>
<gene>
    <name evidence="1" type="ORF">AK830_g1679</name>
</gene>
<dbReference type="Proteomes" id="UP000050424">
    <property type="component" value="Unassembled WGS sequence"/>
</dbReference>
<evidence type="ECO:0000313" key="2">
    <source>
        <dbReference type="Proteomes" id="UP000050424"/>
    </source>
</evidence>
<accession>A0A0P7BU40</accession>
<reference evidence="1 2" key="1">
    <citation type="submission" date="2015-09" db="EMBL/GenBank/DDBJ databases">
        <title>Draft genome of a European isolate of the apple canker pathogen Neonectria ditissima.</title>
        <authorList>
            <person name="Gomez-Cortecero A."/>
            <person name="Harrison R.J."/>
            <person name="Armitage A.D."/>
        </authorList>
    </citation>
    <scope>NUCLEOTIDE SEQUENCE [LARGE SCALE GENOMIC DNA]</scope>
    <source>
        <strain evidence="1 2">R09/05</strain>
    </source>
</reference>
<sequence>MDHLGADNELAVADALSRCSDLILIGHFDEALALLDAQEERHDLALEDRVEIYRAAARVFVHRGFPLVAKEWLVKALELYENEKHKKPSLSLRVHLEFVSMVGCGEESEDESCNKEAKQFLETLTCFNDMDKETVEMFSSVNKIDLMKYMFC</sequence>
<dbReference type="AlphaFoldDB" id="A0A0P7BU40"/>
<keyword evidence="2" id="KW-1185">Reference proteome</keyword>
<comment type="caution">
    <text evidence="1">The sequence shown here is derived from an EMBL/GenBank/DDBJ whole genome shotgun (WGS) entry which is preliminary data.</text>
</comment>